<comment type="catalytic activity">
    <reaction evidence="1">
        <text>a myo-inositol phosphate + H2O = myo-inositol + phosphate</text>
        <dbReference type="Rhea" id="RHEA:24056"/>
        <dbReference type="ChEBI" id="CHEBI:15377"/>
        <dbReference type="ChEBI" id="CHEBI:17268"/>
        <dbReference type="ChEBI" id="CHEBI:43474"/>
        <dbReference type="ChEBI" id="CHEBI:84139"/>
        <dbReference type="EC" id="3.1.3.25"/>
    </reaction>
</comment>
<dbReference type="Pfam" id="PF00459">
    <property type="entry name" value="Inositol_P"/>
    <property type="match status" value="1"/>
</dbReference>
<dbReference type="PANTHER" id="PTHR20854:SF4">
    <property type="entry name" value="INOSITOL-1-MONOPHOSPHATASE-RELATED"/>
    <property type="match status" value="1"/>
</dbReference>
<dbReference type="InterPro" id="IPR020550">
    <property type="entry name" value="Inositol_monophosphatase_CS"/>
</dbReference>
<keyword evidence="3" id="KW-0479">Metal-binding</keyword>
<dbReference type="Gene3D" id="3.30.540.10">
    <property type="entry name" value="Fructose-1,6-Bisphosphatase, subunit A, domain 1"/>
    <property type="match status" value="1"/>
</dbReference>
<dbReference type="EC" id="3.1.3.25" evidence="2"/>
<name>A0ABS5L5V4_9ACTN</name>
<reference evidence="5 6" key="1">
    <citation type="submission" date="2020-02" db="EMBL/GenBank/DDBJ databases">
        <title>Acidophilic actinobacteria isolated from forest soil.</title>
        <authorList>
            <person name="Golinska P."/>
        </authorList>
    </citation>
    <scope>NUCLEOTIDE SEQUENCE [LARGE SCALE GENOMIC DNA]</scope>
    <source>
        <strain evidence="5 6">NL8</strain>
    </source>
</reference>
<evidence type="ECO:0000313" key="5">
    <source>
        <dbReference type="EMBL" id="MBS2553529.1"/>
    </source>
</evidence>
<evidence type="ECO:0000256" key="4">
    <source>
        <dbReference type="ARBA" id="ARBA00022842"/>
    </source>
</evidence>
<keyword evidence="4" id="KW-0460">Magnesium</keyword>
<evidence type="ECO:0000256" key="2">
    <source>
        <dbReference type="ARBA" id="ARBA00013106"/>
    </source>
</evidence>
<dbReference type="Gene3D" id="3.40.190.80">
    <property type="match status" value="1"/>
</dbReference>
<dbReference type="RefSeq" id="WP_212020184.1">
    <property type="nucleotide sequence ID" value="NZ_JAAFYZ010000262.1"/>
</dbReference>
<dbReference type="PROSITE" id="PS00630">
    <property type="entry name" value="IMP_2"/>
    <property type="match status" value="1"/>
</dbReference>
<evidence type="ECO:0000256" key="1">
    <source>
        <dbReference type="ARBA" id="ARBA00001033"/>
    </source>
</evidence>
<keyword evidence="6" id="KW-1185">Reference proteome</keyword>
<dbReference type="PRINTS" id="PR00377">
    <property type="entry name" value="IMPHPHTASES"/>
</dbReference>
<dbReference type="Proteomes" id="UP000730482">
    <property type="component" value="Unassembled WGS sequence"/>
</dbReference>
<gene>
    <name evidence="5" type="ORF">KGQ19_42415</name>
</gene>
<accession>A0ABS5L5V4</accession>
<proteinExistence type="predicted"/>
<organism evidence="5 6">
    <name type="scientific">Catenulispora pinistramenti</name>
    <dbReference type="NCBI Taxonomy" id="2705254"/>
    <lineage>
        <taxon>Bacteria</taxon>
        <taxon>Bacillati</taxon>
        <taxon>Actinomycetota</taxon>
        <taxon>Actinomycetes</taxon>
        <taxon>Catenulisporales</taxon>
        <taxon>Catenulisporaceae</taxon>
        <taxon>Catenulispora</taxon>
    </lineage>
</organism>
<dbReference type="PANTHER" id="PTHR20854">
    <property type="entry name" value="INOSITOL MONOPHOSPHATASE"/>
    <property type="match status" value="1"/>
</dbReference>
<sequence length="274" mass="28396">MISFAELAEVEDIIRSVNEKAVLPRFRSLNDSDIAMKGPMDPVTVADREAEDLLRERLTAFLPGSVVVGEEAVSEDPSVLDALTGAAPVWIVDPIDGTRNFVAGSGRFSTLVALAVGGVLQASWTYAPVIGRIGTALAGHGAQVDGVPARVAAGPGGASLPVTTSHPVWWPLTYGRAVDALRDAELDVRYFDACGIEYLDLAIGARSAMVLTWEHSWDHAAGLLLVAEAGGHAAALDGAPVRLAGGNALPFVAAADAATAGRIREIIVESGQAG</sequence>
<dbReference type="EMBL" id="JAAFYZ010000262">
    <property type="protein sequence ID" value="MBS2553529.1"/>
    <property type="molecule type" value="Genomic_DNA"/>
</dbReference>
<dbReference type="InterPro" id="IPR000760">
    <property type="entry name" value="Inositol_monophosphatase-like"/>
</dbReference>
<dbReference type="SUPFAM" id="SSF56655">
    <property type="entry name" value="Carbohydrate phosphatase"/>
    <property type="match status" value="1"/>
</dbReference>
<protein>
    <recommendedName>
        <fullName evidence="2">inositol-phosphate phosphatase</fullName>
        <ecNumber evidence="2">3.1.3.25</ecNumber>
    </recommendedName>
</protein>
<dbReference type="CDD" id="cd01637">
    <property type="entry name" value="IMPase_like"/>
    <property type="match status" value="1"/>
</dbReference>
<evidence type="ECO:0000256" key="3">
    <source>
        <dbReference type="ARBA" id="ARBA00022723"/>
    </source>
</evidence>
<comment type="caution">
    <text evidence="5">The sequence shown here is derived from an EMBL/GenBank/DDBJ whole genome shotgun (WGS) entry which is preliminary data.</text>
</comment>
<evidence type="ECO:0000313" key="6">
    <source>
        <dbReference type="Proteomes" id="UP000730482"/>
    </source>
</evidence>